<gene>
    <name evidence="6" type="ORF">SAMN05444406_103100</name>
</gene>
<evidence type="ECO:0000256" key="1">
    <source>
        <dbReference type="ARBA" id="ARBA00022485"/>
    </source>
</evidence>
<dbReference type="RefSeq" id="WP_092281929.1">
    <property type="nucleotide sequence ID" value="NZ_FOXR01000003.1"/>
</dbReference>
<dbReference type="Pfam" id="PF12831">
    <property type="entry name" value="FAD_oxidored"/>
    <property type="match status" value="1"/>
</dbReference>
<organism evidence="6 7">
    <name type="scientific">Caldicoprobacter faecalis</name>
    <dbReference type="NCBI Taxonomy" id="937334"/>
    <lineage>
        <taxon>Bacteria</taxon>
        <taxon>Bacillati</taxon>
        <taxon>Bacillota</taxon>
        <taxon>Clostridia</taxon>
        <taxon>Caldicoprobacterales</taxon>
        <taxon>Caldicoprobacteraceae</taxon>
        <taxon>Caldicoprobacter</taxon>
    </lineage>
</organism>
<dbReference type="PANTHER" id="PTHR43498">
    <property type="entry name" value="FERREDOXIN:COB-COM HETERODISULFIDE REDUCTASE SUBUNIT A"/>
    <property type="match status" value="1"/>
</dbReference>
<keyword evidence="3" id="KW-0560">Oxidoreductase</keyword>
<dbReference type="AlphaFoldDB" id="A0A1I5SY83"/>
<evidence type="ECO:0000256" key="3">
    <source>
        <dbReference type="ARBA" id="ARBA00023002"/>
    </source>
</evidence>
<accession>A0A1I5SY83</accession>
<keyword evidence="5" id="KW-0411">Iron-sulfur</keyword>
<keyword evidence="7" id="KW-1185">Reference proteome</keyword>
<dbReference type="GO" id="GO:0046872">
    <property type="term" value="F:metal ion binding"/>
    <property type="evidence" value="ECO:0007669"/>
    <property type="project" value="UniProtKB-KW"/>
</dbReference>
<reference evidence="6 7" key="1">
    <citation type="submission" date="2016-10" db="EMBL/GenBank/DDBJ databases">
        <authorList>
            <person name="de Groot N.N."/>
        </authorList>
    </citation>
    <scope>NUCLEOTIDE SEQUENCE [LARGE SCALE GENOMIC DNA]</scope>
    <source>
        <strain evidence="6 7">DSM 20678</strain>
    </source>
</reference>
<keyword evidence="1" id="KW-0004">4Fe-4S</keyword>
<protein>
    <submittedName>
        <fullName evidence="6">FAD dependent oxidoreductase</fullName>
    </submittedName>
</protein>
<evidence type="ECO:0000256" key="4">
    <source>
        <dbReference type="ARBA" id="ARBA00023004"/>
    </source>
</evidence>
<evidence type="ECO:0000256" key="5">
    <source>
        <dbReference type="ARBA" id="ARBA00023014"/>
    </source>
</evidence>
<dbReference type="GO" id="GO:0016491">
    <property type="term" value="F:oxidoreductase activity"/>
    <property type="evidence" value="ECO:0007669"/>
    <property type="project" value="UniProtKB-KW"/>
</dbReference>
<dbReference type="OrthoDB" id="9759982at2"/>
<evidence type="ECO:0000256" key="2">
    <source>
        <dbReference type="ARBA" id="ARBA00022723"/>
    </source>
</evidence>
<proteinExistence type="predicted"/>
<name>A0A1I5SY83_9FIRM</name>
<dbReference type="PANTHER" id="PTHR43498:SF1">
    <property type="entry name" value="COB--COM HETERODISULFIDE REDUCTASE IRON-SULFUR SUBUNIT A"/>
    <property type="match status" value="1"/>
</dbReference>
<dbReference type="EMBL" id="FOXR01000003">
    <property type="protein sequence ID" value="SFP75611.1"/>
    <property type="molecule type" value="Genomic_DNA"/>
</dbReference>
<evidence type="ECO:0000313" key="6">
    <source>
        <dbReference type="EMBL" id="SFP75611.1"/>
    </source>
</evidence>
<dbReference type="SUPFAM" id="SSF51905">
    <property type="entry name" value="FAD/NAD(P)-binding domain"/>
    <property type="match status" value="1"/>
</dbReference>
<sequence length="452" mass="50173">MRIEFSRKIQVIEEYDVVVVGGGTAGAVAAISAGREGLKTLVVEQFGCLGGSQTMALVTPMMHNHIEGNPYSSAIDEEICDRIISYGYGYKDAGGNKGWFDPQMLKIVLEEMAVEAGCEILYHTSLVDVARNGQIIEAVILHNKDGLFAVKAKVFIDCTGDADAVYYAGLPYEMGNEEGVNQAISLRFQMTNIDCDRFGEYLESLGQKWATRYPYLHTAVVKGGNWPLNRIFEEKVEQGILTEQDLNYFQVFSVPGKPNDLAFNCPELGGTKNVIDARYLSQKQIEGKRAILRLAKFLREYIPGFKNSYICDIAAMVGVRESRRAKTEYILTKEDVLSYRKFEDGIARTNYPIDIHGASGKLECASQRITEKYYEIPYRSLVVAGVDNLLVAGRCIGADFIAQSSIRVQQTCRAMGEAAGIAAKLAIQRNIPCRDVDGREVRSIMRERGGKL</sequence>
<keyword evidence="4" id="KW-0408">Iron</keyword>
<keyword evidence="2" id="KW-0479">Metal-binding</keyword>
<dbReference type="InterPro" id="IPR039650">
    <property type="entry name" value="HdrA-like"/>
</dbReference>
<dbReference type="Gene3D" id="3.50.50.60">
    <property type="entry name" value="FAD/NAD(P)-binding domain"/>
    <property type="match status" value="1"/>
</dbReference>
<dbReference type="GO" id="GO:0051539">
    <property type="term" value="F:4 iron, 4 sulfur cluster binding"/>
    <property type="evidence" value="ECO:0007669"/>
    <property type="project" value="UniProtKB-KW"/>
</dbReference>
<dbReference type="STRING" id="937334.SAMN05444406_103100"/>
<dbReference type="InterPro" id="IPR036188">
    <property type="entry name" value="FAD/NAD-bd_sf"/>
</dbReference>
<evidence type="ECO:0000313" key="7">
    <source>
        <dbReference type="Proteomes" id="UP000198577"/>
    </source>
</evidence>
<dbReference type="Proteomes" id="UP000198577">
    <property type="component" value="Unassembled WGS sequence"/>
</dbReference>